<dbReference type="STRING" id="1612308.SAMN05444581_11777"/>
<keyword evidence="5 6" id="KW-0472">Membrane</keyword>
<evidence type="ECO:0000256" key="2">
    <source>
        <dbReference type="ARBA" id="ARBA00022475"/>
    </source>
</evidence>
<feature type="transmembrane region" description="Helical" evidence="6">
    <location>
        <begin position="317"/>
        <end position="334"/>
    </location>
</feature>
<keyword evidence="8" id="KW-1185">Reference proteome</keyword>
<accession>A0A1I4C2N7</accession>
<evidence type="ECO:0000313" key="8">
    <source>
        <dbReference type="Proteomes" id="UP000198755"/>
    </source>
</evidence>
<dbReference type="Proteomes" id="UP000198755">
    <property type="component" value="Unassembled WGS sequence"/>
</dbReference>
<dbReference type="RefSeq" id="WP_175492649.1">
    <property type="nucleotide sequence ID" value="NZ_FOSN01000017.1"/>
</dbReference>
<feature type="transmembrane region" description="Helical" evidence="6">
    <location>
        <begin position="355"/>
        <end position="379"/>
    </location>
</feature>
<comment type="subcellular location">
    <subcellularLocation>
        <location evidence="1">Cell membrane</location>
        <topology evidence="1">Multi-pass membrane protein</topology>
    </subcellularLocation>
</comment>
<feature type="transmembrane region" description="Helical" evidence="6">
    <location>
        <begin position="164"/>
        <end position="197"/>
    </location>
</feature>
<evidence type="ECO:0000256" key="4">
    <source>
        <dbReference type="ARBA" id="ARBA00022989"/>
    </source>
</evidence>
<dbReference type="GO" id="GO:0005886">
    <property type="term" value="C:plasma membrane"/>
    <property type="evidence" value="ECO:0007669"/>
    <property type="project" value="UniProtKB-SubCell"/>
</dbReference>
<keyword evidence="4 6" id="KW-1133">Transmembrane helix</keyword>
<dbReference type="PANTHER" id="PTHR30250:SF11">
    <property type="entry name" value="O-ANTIGEN TRANSPORTER-RELATED"/>
    <property type="match status" value="1"/>
</dbReference>
<dbReference type="PANTHER" id="PTHR30250">
    <property type="entry name" value="PST FAMILY PREDICTED COLANIC ACID TRANSPORTER"/>
    <property type="match status" value="1"/>
</dbReference>
<keyword evidence="3 6" id="KW-0812">Transmembrane</keyword>
<proteinExistence type="predicted"/>
<feature type="transmembrane region" description="Helical" evidence="6">
    <location>
        <begin position="59"/>
        <end position="82"/>
    </location>
</feature>
<dbReference type="InterPro" id="IPR050833">
    <property type="entry name" value="Poly_Biosynth_Transport"/>
</dbReference>
<dbReference type="EMBL" id="FOSN01000017">
    <property type="protein sequence ID" value="SFK74687.1"/>
    <property type="molecule type" value="Genomic_DNA"/>
</dbReference>
<feature type="transmembrane region" description="Helical" evidence="6">
    <location>
        <begin position="292"/>
        <end position="311"/>
    </location>
</feature>
<sequence>MNRAGALLSAALERAQASVRSYGREAGLVLAARVLQNINGFLLSVLIVRRFGLPAAGTLAVATVATVVIALVGTFGLTYVFARSDTPESEKNALGLMAAWVVIPLSLPFVAALGLIAGRNLEEAAVIALLAMAGPFFAQANVANALQVLHGRAWQSIIPPAANFIGLIAAAAFAPSYLMFALLLAMFRFAGTFAAFLYMPRTRISFNHFWTHVRAGAHFLTADILNLGSDQFTVLLASYVMSRADLGLFGLCRQMLTVSDTPGWSQIQAKYPAMVSDPARAFPELRRSMPRLGAFCALGVAALTAPLGLFVYRSPQFMFLAPLLLSSVPLRYLLTVLDAHLRAIGAVMKTNRVSLLRAVLALVIIPASAWLGGALGAILGTMAHTALSVYLTRRVSMIEPAPVIDRPAAEGAAVG</sequence>
<gene>
    <name evidence="7" type="ORF">SAMN05444581_11777</name>
</gene>
<evidence type="ECO:0000256" key="1">
    <source>
        <dbReference type="ARBA" id="ARBA00004651"/>
    </source>
</evidence>
<feature type="transmembrane region" description="Helical" evidence="6">
    <location>
        <begin position="94"/>
        <end position="117"/>
    </location>
</feature>
<reference evidence="7 8" key="1">
    <citation type="submission" date="2016-10" db="EMBL/GenBank/DDBJ databases">
        <authorList>
            <person name="de Groot N.N."/>
        </authorList>
    </citation>
    <scope>NUCLEOTIDE SEQUENCE [LARGE SCALE GENOMIC DNA]</scope>
    <source>
        <strain evidence="7 8">NE2</strain>
    </source>
</reference>
<organism evidence="7 8">
    <name type="scientific">Methylocapsa palsarum</name>
    <dbReference type="NCBI Taxonomy" id="1612308"/>
    <lineage>
        <taxon>Bacteria</taxon>
        <taxon>Pseudomonadati</taxon>
        <taxon>Pseudomonadota</taxon>
        <taxon>Alphaproteobacteria</taxon>
        <taxon>Hyphomicrobiales</taxon>
        <taxon>Beijerinckiaceae</taxon>
        <taxon>Methylocapsa</taxon>
    </lineage>
</organism>
<evidence type="ECO:0000313" key="7">
    <source>
        <dbReference type="EMBL" id="SFK74687.1"/>
    </source>
</evidence>
<evidence type="ECO:0000256" key="6">
    <source>
        <dbReference type="SAM" id="Phobius"/>
    </source>
</evidence>
<feature type="transmembrane region" description="Helical" evidence="6">
    <location>
        <begin position="124"/>
        <end position="144"/>
    </location>
</feature>
<name>A0A1I4C2N7_9HYPH</name>
<evidence type="ECO:0000256" key="3">
    <source>
        <dbReference type="ARBA" id="ARBA00022692"/>
    </source>
</evidence>
<dbReference type="AlphaFoldDB" id="A0A1I4C2N7"/>
<protein>
    <submittedName>
        <fullName evidence="7">Membrane protein involved in the export of O-antigen and teichoic acid</fullName>
    </submittedName>
</protein>
<evidence type="ECO:0000256" key="5">
    <source>
        <dbReference type="ARBA" id="ARBA00023136"/>
    </source>
</evidence>
<keyword evidence="2" id="KW-1003">Cell membrane</keyword>